<feature type="compositionally biased region" description="Basic and acidic residues" evidence="1">
    <location>
        <begin position="50"/>
        <end position="61"/>
    </location>
</feature>
<evidence type="ECO:0000313" key="3">
    <source>
        <dbReference type="EMBL" id="GGD27199.1"/>
    </source>
</evidence>
<dbReference type="InterPro" id="IPR002686">
    <property type="entry name" value="Transposase_17"/>
</dbReference>
<dbReference type="PANTHER" id="PTHR36966">
    <property type="entry name" value="REP-ASSOCIATED TYROSINE TRANSPOSASE"/>
    <property type="match status" value="1"/>
</dbReference>
<comment type="caution">
    <text evidence="3">The sequence shown here is derived from an EMBL/GenBank/DDBJ whole genome shotgun (WGS) entry which is preliminary data.</text>
</comment>
<gene>
    <name evidence="3" type="ORF">GCM10011343_16800</name>
</gene>
<dbReference type="InterPro" id="IPR052715">
    <property type="entry name" value="RAYT_transposase"/>
</dbReference>
<organism evidence="3 4">
    <name type="scientific">Flavobacterium orientale</name>
    <dbReference type="NCBI Taxonomy" id="1756020"/>
    <lineage>
        <taxon>Bacteria</taxon>
        <taxon>Pseudomonadati</taxon>
        <taxon>Bacteroidota</taxon>
        <taxon>Flavobacteriia</taxon>
        <taxon>Flavobacteriales</taxon>
        <taxon>Flavobacteriaceae</taxon>
        <taxon>Flavobacterium</taxon>
    </lineage>
</organism>
<feature type="domain" description="Transposase IS200-like" evidence="2">
    <location>
        <begin position="15"/>
        <end position="207"/>
    </location>
</feature>
<dbReference type="GO" id="GO:0004803">
    <property type="term" value="F:transposase activity"/>
    <property type="evidence" value="ECO:0007669"/>
    <property type="project" value="InterPro"/>
</dbReference>
<keyword evidence="4" id="KW-1185">Reference proteome</keyword>
<dbReference type="SMART" id="SM01321">
    <property type="entry name" value="Y1_Tnp"/>
    <property type="match status" value="1"/>
</dbReference>
<feature type="compositionally biased region" description="Low complexity" evidence="1">
    <location>
        <begin position="62"/>
        <end position="91"/>
    </location>
</feature>
<dbReference type="AlphaFoldDB" id="A0A917DCQ9"/>
<evidence type="ECO:0000256" key="1">
    <source>
        <dbReference type="SAM" id="MobiDB-lite"/>
    </source>
</evidence>
<proteinExistence type="predicted"/>
<dbReference type="GO" id="GO:0006313">
    <property type="term" value="P:DNA transposition"/>
    <property type="evidence" value="ECO:0007669"/>
    <property type="project" value="InterPro"/>
</dbReference>
<dbReference type="PANTHER" id="PTHR36966:SF1">
    <property type="entry name" value="REP-ASSOCIATED TYROSINE TRANSPOSASE"/>
    <property type="match status" value="1"/>
</dbReference>
<feature type="region of interest" description="Disordered" evidence="1">
    <location>
        <begin position="46"/>
        <end position="91"/>
    </location>
</feature>
<name>A0A917DCQ9_9FLAO</name>
<accession>A0A917DCQ9</accession>
<dbReference type="Proteomes" id="UP000625735">
    <property type="component" value="Unassembled WGS sequence"/>
</dbReference>
<reference evidence="3" key="1">
    <citation type="journal article" date="2014" name="Int. J. Syst. Evol. Microbiol.">
        <title>Complete genome sequence of Corynebacterium casei LMG S-19264T (=DSM 44701T), isolated from a smear-ripened cheese.</title>
        <authorList>
            <consortium name="US DOE Joint Genome Institute (JGI-PGF)"/>
            <person name="Walter F."/>
            <person name="Albersmeier A."/>
            <person name="Kalinowski J."/>
            <person name="Ruckert C."/>
        </authorList>
    </citation>
    <scope>NUCLEOTIDE SEQUENCE</scope>
    <source>
        <strain evidence="3">CGMCC 1.12506</strain>
    </source>
</reference>
<sequence length="220" mass="25661">MKNRKRNRMKGFDYSSNNLYFVTNCVKDNVCCLGRVTIVGTGRVGTERVGTGREGTERVGTGRDLSVQDSQNQDSQNQDSQNQDSQNQDSQNQDFEINHVVELNQFGLLVEERINWLMSQYEYVDIHNYVIMPNHFHLILEIDSQKVKDKGIKIKSLSSLMGALKTTTSKLIHEAGFPEFEWHRSFHDHIIRNEFSYLNIFNYISNNPERWDDDVFFKKV</sequence>
<evidence type="ECO:0000259" key="2">
    <source>
        <dbReference type="SMART" id="SM01321"/>
    </source>
</evidence>
<dbReference type="SUPFAM" id="SSF143422">
    <property type="entry name" value="Transposase IS200-like"/>
    <property type="match status" value="1"/>
</dbReference>
<dbReference type="InterPro" id="IPR036515">
    <property type="entry name" value="Transposase_17_sf"/>
</dbReference>
<reference evidence="3" key="2">
    <citation type="submission" date="2020-09" db="EMBL/GenBank/DDBJ databases">
        <authorList>
            <person name="Sun Q."/>
            <person name="Zhou Y."/>
        </authorList>
    </citation>
    <scope>NUCLEOTIDE SEQUENCE</scope>
    <source>
        <strain evidence="3">CGMCC 1.12506</strain>
    </source>
</reference>
<evidence type="ECO:0000313" key="4">
    <source>
        <dbReference type="Proteomes" id="UP000625735"/>
    </source>
</evidence>
<dbReference type="GO" id="GO:0043565">
    <property type="term" value="F:sequence-specific DNA binding"/>
    <property type="evidence" value="ECO:0007669"/>
    <property type="project" value="TreeGrafter"/>
</dbReference>
<protein>
    <recommendedName>
        <fullName evidence="2">Transposase IS200-like domain-containing protein</fullName>
    </recommendedName>
</protein>
<dbReference type="Gene3D" id="3.30.70.1290">
    <property type="entry name" value="Transposase IS200-like"/>
    <property type="match status" value="1"/>
</dbReference>
<dbReference type="RefSeq" id="WP_229734122.1">
    <property type="nucleotide sequence ID" value="NZ_BMFG01000006.1"/>
</dbReference>
<dbReference type="EMBL" id="BMFG01000006">
    <property type="protein sequence ID" value="GGD27199.1"/>
    <property type="molecule type" value="Genomic_DNA"/>
</dbReference>